<dbReference type="Gene3D" id="3.50.30.50">
    <property type="entry name" value="Putative cyclase"/>
    <property type="match status" value="1"/>
</dbReference>
<dbReference type="GO" id="GO:0004061">
    <property type="term" value="F:arylformamidase activity"/>
    <property type="evidence" value="ECO:0007669"/>
    <property type="project" value="InterPro"/>
</dbReference>
<name>A0A6J7I6W1_9ZZZZ</name>
<dbReference type="PANTHER" id="PTHR34861">
    <property type="match status" value="1"/>
</dbReference>
<sequence>MNGELPSYNELPLSKNGAPWRTGWGVFGKDSELGTLELLTPERRRAAAALVEEGVTINLDHPLDIPLEIFDFRPKFKHNVFEIMPGYLDETLDDFAPQLSSQWDSLRHVRSPDGFYNDLVNDADSLNPRSLLGIDKVAESGIIGRGVLLDVCEYMASIGDPIEPNSRREISTAILDDVAESQGVTIKTGDILLVRFGVDTFLRRLIDKPGSIEMRYEAPGLMQDETTLEWLWDKHVAAICADNIGVEVTPPRGPDTRLHPALLGLFGLTMGELFDLVDLSRECKSRARYEFLFVAKPFRLPGGVGSPANAMAVF</sequence>
<dbReference type="EMBL" id="CAFBNE010000001">
    <property type="protein sequence ID" value="CAB4926743.1"/>
    <property type="molecule type" value="Genomic_DNA"/>
</dbReference>
<organism evidence="1">
    <name type="scientific">freshwater metagenome</name>
    <dbReference type="NCBI Taxonomy" id="449393"/>
    <lineage>
        <taxon>unclassified sequences</taxon>
        <taxon>metagenomes</taxon>
        <taxon>ecological metagenomes</taxon>
    </lineage>
</organism>
<dbReference type="SUPFAM" id="SSF102198">
    <property type="entry name" value="Putative cyclase"/>
    <property type="match status" value="1"/>
</dbReference>
<dbReference type="InterPro" id="IPR037175">
    <property type="entry name" value="KFase_sf"/>
</dbReference>
<dbReference type="AlphaFoldDB" id="A0A6J7I6W1"/>
<protein>
    <submittedName>
        <fullName evidence="1">Unannotated protein</fullName>
    </submittedName>
</protein>
<dbReference type="PANTHER" id="PTHR34861:SF11">
    <property type="entry name" value="CYCLASE"/>
    <property type="match status" value="1"/>
</dbReference>
<dbReference type="GO" id="GO:0019441">
    <property type="term" value="P:L-tryptophan catabolic process to kynurenine"/>
    <property type="evidence" value="ECO:0007669"/>
    <property type="project" value="InterPro"/>
</dbReference>
<accession>A0A6J7I6W1</accession>
<dbReference type="InterPro" id="IPR007325">
    <property type="entry name" value="KFase/CYL"/>
</dbReference>
<reference evidence="1" key="1">
    <citation type="submission" date="2020-05" db="EMBL/GenBank/DDBJ databases">
        <authorList>
            <person name="Chiriac C."/>
            <person name="Salcher M."/>
            <person name="Ghai R."/>
            <person name="Kavagutti S V."/>
        </authorList>
    </citation>
    <scope>NUCLEOTIDE SEQUENCE</scope>
</reference>
<gene>
    <name evidence="1" type="ORF">UFOPK3772_00004</name>
</gene>
<dbReference type="Pfam" id="PF04199">
    <property type="entry name" value="Cyclase"/>
    <property type="match status" value="1"/>
</dbReference>
<proteinExistence type="predicted"/>
<evidence type="ECO:0000313" key="1">
    <source>
        <dbReference type="EMBL" id="CAB4926743.1"/>
    </source>
</evidence>